<evidence type="ECO:0000313" key="3">
    <source>
        <dbReference type="EMBL" id="KAI7844319.1"/>
    </source>
</evidence>
<evidence type="ECO:0000313" key="4">
    <source>
        <dbReference type="Proteomes" id="UP001205105"/>
    </source>
</evidence>
<dbReference type="PROSITE" id="PS51925">
    <property type="entry name" value="SWIB_MDM2"/>
    <property type="match status" value="1"/>
</dbReference>
<proteinExistence type="predicted"/>
<feature type="compositionally biased region" description="Gly residues" evidence="1">
    <location>
        <begin position="453"/>
        <end position="463"/>
    </location>
</feature>
<dbReference type="InterPro" id="IPR019835">
    <property type="entry name" value="SWIB_domain"/>
</dbReference>
<dbReference type="InterPro" id="IPR003121">
    <property type="entry name" value="SWIB_MDM2_domain"/>
</dbReference>
<accession>A0AAD5E156</accession>
<feature type="region of interest" description="Disordered" evidence="1">
    <location>
        <begin position="1"/>
        <end position="23"/>
    </location>
</feature>
<dbReference type="SUPFAM" id="SSF47592">
    <property type="entry name" value="SWIB/MDM2 domain"/>
    <property type="match status" value="1"/>
</dbReference>
<reference evidence="3" key="1">
    <citation type="submission" date="2020-11" db="EMBL/GenBank/DDBJ databases">
        <title>Chlorella ohadii genome sequencing and assembly.</title>
        <authorList>
            <person name="Murik O."/>
            <person name="Treves H."/>
            <person name="Kedem I."/>
            <person name="Shotland Y."/>
            <person name="Kaplan A."/>
        </authorList>
    </citation>
    <scope>NUCLEOTIDE SEQUENCE</scope>
    <source>
        <strain evidence="3">1</strain>
    </source>
</reference>
<feature type="compositionally biased region" description="Gly residues" evidence="1">
    <location>
        <begin position="1"/>
        <end position="11"/>
    </location>
</feature>
<feature type="domain" description="DM2" evidence="2">
    <location>
        <begin position="285"/>
        <end position="365"/>
    </location>
</feature>
<protein>
    <recommendedName>
        <fullName evidence="2">DM2 domain-containing protein</fullName>
    </recommendedName>
</protein>
<dbReference type="Proteomes" id="UP001205105">
    <property type="component" value="Unassembled WGS sequence"/>
</dbReference>
<dbReference type="CDD" id="cd00855">
    <property type="entry name" value="SWIB-MDM2"/>
    <property type="match status" value="1"/>
</dbReference>
<dbReference type="Gene3D" id="1.10.245.10">
    <property type="entry name" value="SWIB/MDM2 domain"/>
    <property type="match status" value="1"/>
</dbReference>
<feature type="region of interest" description="Disordered" evidence="1">
    <location>
        <begin position="441"/>
        <end position="484"/>
    </location>
</feature>
<dbReference type="SMART" id="SM00151">
    <property type="entry name" value="SWIB"/>
    <property type="match status" value="1"/>
</dbReference>
<dbReference type="EMBL" id="JADXDR010000032">
    <property type="protein sequence ID" value="KAI7844319.1"/>
    <property type="molecule type" value="Genomic_DNA"/>
</dbReference>
<sequence length="484" mass="51286">MIPGVPGGVPGLPGLPPGATRPALTPQQQAVFLQHQAQFQAMMANPAIRAQLLQQQQLAAQGGGAAAAAAAAKPAATAAKPAAAAAPAAPAATPAVQAVPAIPARKPGAGKKRKADGRLAERGDLLIPDSQLFTQLQDAERRVDMLISRKKHELQEMYASFRRGPPGSAQAAGSARKKLRVYIRSEHYHQQNAADAAEPPSWTLFMSGRLLGKASEAEEGHHHKHHFTHYVKRVEIQLDPAQYPGDTGYSKWEKPRHEREQREAVTMSRLGSAPVEVTIKIELDHQPSQWRLSPALAGALGIKGHHSVPFVMQMLWGYIKAKQLYEPSDKGAVSIRCDGPLREVFQADTVELSKMSEALKPHLSPPEPVTLRYTIRPDGPPTAHPDCYDFEVEQLQAQAAMATLQAQQAALAQQQQQQHLQAQAAAAQQAAIAAAQAQQAAAAAGGAAAPGAAGVGQPGGIGVTGVAQQPQMQQPGQAQPPSNP</sequence>
<dbReference type="Pfam" id="PF02201">
    <property type="entry name" value="SWIB"/>
    <property type="match status" value="1"/>
</dbReference>
<organism evidence="3 4">
    <name type="scientific">Chlorella ohadii</name>
    <dbReference type="NCBI Taxonomy" id="2649997"/>
    <lineage>
        <taxon>Eukaryota</taxon>
        <taxon>Viridiplantae</taxon>
        <taxon>Chlorophyta</taxon>
        <taxon>core chlorophytes</taxon>
        <taxon>Trebouxiophyceae</taxon>
        <taxon>Chlorellales</taxon>
        <taxon>Chlorellaceae</taxon>
        <taxon>Chlorella clade</taxon>
        <taxon>Chlorella</taxon>
    </lineage>
</organism>
<gene>
    <name evidence="3" type="ORF">COHA_002117</name>
</gene>
<feature type="compositionally biased region" description="Low complexity" evidence="1">
    <location>
        <begin position="468"/>
        <end position="484"/>
    </location>
</feature>
<dbReference type="PANTHER" id="PTHR13844">
    <property type="entry name" value="SWI/SNF-RELATED MATRIX-ASSOCIATED ACTIN-DEPENDENT REGULATOR OF CHROMATIN SUBFAMILY D"/>
    <property type="match status" value="1"/>
</dbReference>
<feature type="compositionally biased region" description="Low complexity" evidence="1">
    <location>
        <begin position="441"/>
        <end position="452"/>
    </location>
</feature>
<dbReference type="InterPro" id="IPR036885">
    <property type="entry name" value="SWIB_MDM2_dom_sf"/>
</dbReference>
<evidence type="ECO:0000259" key="2">
    <source>
        <dbReference type="PROSITE" id="PS51925"/>
    </source>
</evidence>
<dbReference type="AlphaFoldDB" id="A0AAD5E156"/>
<comment type="caution">
    <text evidence="3">The sequence shown here is derived from an EMBL/GenBank/DDBJ whole genome shotgun (WGS) entry which is preliminary data.</text>
</comment>
<evidence type="ECO:0000256" key="1">
    <source>
        <dbReference type="SAM" id="MobiDB-lite"/>
    </source>
</evidence>
<name>A0AAD5E156_9CHLO</name>
<keyword evidence="4" id="KW-1185">Reference proteome</keyword>